<feature type="region of interest" description="Disordered" evidence="1">
    <location>
        <begin position="246"/>
        <end position="280"/>
    </location>
</feature>
<evidence type="ECO:0000313" key="4">
    <source>
        <dbReference type="Proteomes" id="UP000270261"/>
    </source>
</evidence>
<organism evidence="3 4">
    <name type="scientific">Lautropia dentalis</name>
    <dbReference type="NCBI Taxonomy" id="2490857"/>
    <lineage>
        <taxon>Bacteria</taxon>
        <taxon>Pseudomonadati</taxon>
        <taxon>Pseudomonadota</taxon>
        <taxon>Betaproteobacteria</taxon>
        <taxon>Burkholderiales</taxon>
        <taxon>Burkholderiaceae</taxon>
        <taxon>Lautropia</taxon>
    </lineage>
</organism>
<dbReference type="AlphaFoldDB" id="A0A3R8MSN5"/>
<evidence type="ECO:0000256" key="1">
    <source>
        <dbReference type="SAM" id="MobiDB-lite"/>
    </source>
</evidence>
<dbReference type="GO" id="GO:0003677">
    <property type="term" value="F:DNA binding"/>
    <property type="evidence" value="ECO:0007669"/>
    <property type="project" value="InterPro"/>
</dbReference>
<feature type="transmembrane region" description="Helical" evidence="2">
    <location>
        <begin position="204"/>
        <end position="223"/>
    </location>
</feature>
<comment type="caution">
    <text evidence="3">The sequence shown here is derived from an EMBL/GenBank/DDBJ whole genome shotgun (WGS) entry which is preliminary data.</text>
</comment>
<protein>
    <submittedName>
        <fullName evidence="3">Helix-turn-helix domain-containing protein</fullName>
    </submittedName>
</protein>
<accession>A0A3R8MSN5</accession>
<dbReference type="EMBL" id="RRUE01000001">
    <property type="protein sequence ID" value="RRN45555.1"/>
    <property type="molecule type" value="Genomic_DNA"/>
</dbReference>
<keyword evidence="2" id="KW-0812">Transmembrane</keyword>
<dbReference type="InterPro" id="IPR010982">
    <property type="entry name" value="Lambda_DNA-bd_dom_sf"/>
</dbReference>
<keyword evidence="2" id="KW-1133">Transmembrane helix</keyword>
<dbReference type="Proteomes" id="UP000270261">
    <property type="component" value="Unassembled WGS sequence"/>
</dbReference>
<feature type="compositionally biased region" description="Polar residues" evidence="1">
    <location>
        <begin position="62"/>
        <end position="72"/>
    </location>
</feature>
<sequence>MARASPTAVTSSTVKASRMAAIISTVASMEQGSGMAKASMDRDGEMAKASMGKDSDMAPATLNETGLSGTPSTPGPFIAGLGALQPAAGSDHTRAITPADLQSAREARRWTRLDVARQTKFQVRQVTALEEGRFDELPGRAFVRAALRNYGQLLGLDVAPLLATVGGYAEPAPLTVRLRYSQAALQADMGAEYVPPGRSHAGRWFFGLAGLAVVIGAGVWFGADSARWQPQNWVDQFLASGKSVESTPAVRRSSGKVTESVTWSWAPADQTPAAGTAGSE</sequence>
<feature type="region of interest" description="Disordered" evidence="1">
    <location>
        <begin position="30"/>
        <end position="74"/>
    </location>
</feature>
<keyword evidence="2" id="KW-0472">Membrane</keyword>
<evidence type="ECO:0000313" key="3">
    <source>
        <dbReference type="EMBL" id="RRN45555.1"/>
    </source>
</evidence>
<dbReference type="PANTHER" id="PTHR34475:SF1">
    <property type="entry name" value="CYTOSKELETON PROTEIN RODZ"/>
    <property type="match status" value="1"/>
</dbReference>
<gene>
    <name evidence="3" type="ORF">EHV23_05075</name>
</gene>
<dbReference type="InterPro" id="IPR050400">
    <property type="entry name" value="Bact_Cytoskel_RodZ"/>
</dbReference>
<feature type="compositionally biased region" description="Basic and acidic residues" evidence="1">
    <location>
        <begin position="39"/>
        <end position="56"/>
    </location>
</feature>
<keyword evidence="4" id="KW-1185">Reference proteome</keyword>
<proteinExistence type="predicted"/>
<dbReference type="Gene3D" id="1.10.260.40">
    <property type="entry name" value="lambda repressor-like DNA-binding domains"/>
    <property type="match status" value="1"/>
</dbReference>
<evidence type="ECO:0000256" key="2">
    <source>
        <dbReference type="SAM" id="Phobius"/>
    </source>
</evidence>
<dbReference type="Pfam" id="PF13413">
    <property type="entry name" value="HTH_25"/>
    <property type="match status" value="1"/>
</dbReference>
<reference evidence="3 4" key="1">
    <citation type="submission" date="2018-11" db="EMBL/GenBank/DDBJ databases">
        <title>Genome sequencing of Lautropia sp. KCOM 2505 (= ChDC F240).</title>
        <authorList>
            <person name="Kook J.-K."/>
            <person name="Park S.-N."/>
            <person name="Lim Y.K."/>
        </authorList>
    </citation>
    <scope>NUCLEOTIDE SEQUENCE [LARGE SCALE GENOMIC DNA]</scope>
    <source>
        <strain evidence="3 4">KCOM 2505</strain>
    </source>
</reference>
<name>A0A3R8MSN5_9BURK</name>
<dbReference type="PANTHER" id="PTHR34475">
    <property type="match status" value="1"/>
</dbReference>